<accession>A0ABT4VH17</accession>
<feature type="chain" id="PRO_5045683655" evidence="1">
    <location>
        <begin position="29"/>
        <end position="167"/>
    </location>
</feature>
<organism evidence="2 3">
    <name type="scientific">Hoeflea poritis</name>
    <dbReference type="NCBI Taxonomy" id="2993659"/>
    <lineage>
        <taxon>Bacteria</taxon>
        <taxon>Pseudomonadati</taxon>
        <taxon>Pseudomonadota</taxon>
        <taxon>Alphaproteobacteria</taxon>
        <taxon>Hyphomicrobiales</taxon>
        <taxon>Rhizobiaceae</taxon>
        <taxon>Hoeflea</taxon>
    </lineage>
</organism>
<proteinExistence type="predicted"/>
<protein>
    <submittedName>
        <fullName evidence="2">Uncharacterized protein</fullName>
    </submittedName>
</protein>
<evidence type="ECO:0000313" key="3">
    <source>
        <dbReference type="Proteomes" id="UP001148313"/>
    </source>
</evidence>
<dbReference type="RefSeq" id="WP_271087510.1">
    <property type="nucleotide sequence ID" value="NZ_JAPJZH010000001.1"/>
</dbReference>
<gene>
    <name evidence="2" type="ORF">OOZ53_01460</name>
</gene>
<keyword evidence="3" id="KW-1185">Reference proteome</keyword>
<evidence type="ECO:0000256" key="1">
    <source>
        <dbReference type="SAM" id="SignalP"/>
    </source>
</evidence>
<reference evidence="2" key="1">
    <citation type="submission" date="2022-11" db="EMBL/GenBank/DDBJ databases">
        <title>Hoeflea poritis sp. nov., isolated from scleractinian coral Porites lutea.</title>
        <authorList>
            <person name="Zhang G."/>
            <person name="Wei Q."/>
            <person name="Cai L."/>
        </authorList>
    </citation>
    <scope>NUCLEOTIDE SEQUENCE</scope>
    <source>
        <strain evidence="2">E7-10</strain>
    </source>
</reference>
<comment type="caution">
    <text evidence="2">The sequence shown here is derived from an EMBL/GenBank/DDBJ whole genome shotgun (WGS) entry which is preliminary data.</text>
</comment>
<sequence length="167" mass="18875">MRSSNTKRVVLGCFAALFMFASTGSALALTTTPANNFLPVYLPLYEQIKKLKKGTPTTQPKQEELSVMEYSSHNHIYTILRYCMPISTENCLVSFYRDEIRDENFFGAAVLPAFSSYWETQVKLCEHCAPAHPISFHYEDGFRDSACSITIIVSDEGVLQYLGCPKY</sequence>
<evidence type="ECO:0000313" key="2">
    <source>
        <dbReference type="EMBL" id="MDA4843992.1"/>
    </source>
</evidence>
<keyword evidence="1" id="KW-0732">Signal</keyword>
<dbReference type="Proteomes" id="UP001148313">
    <property type="component" value="Unassembled WGS sequence"/>
</dbReference>
<dbReference type="EMBL" id="JAPJZH010000001">
    <property type="protein sequence ID" value="MDA4843992.1"/>
    <property type="molecule type" value="Genomic_DNA"/>
</dbReference>
<name>A0ABT4VH17_9HYPH</name>
<feature type="signal peptide" evidence="1">
    <location>
        <begin position="1"/>
        <end position="28"/>
    </location>
</feature>